<name>A0AC34Q011_9BILA</name>
<reference evidence="2" key="1">
    <citation type="submission" date="2022-11" db="UniProtKB">
        <authorList>
            <consortium name="WormBaseParasite"/>
        </authorList>
    </citation>
    <scope>IDENTIFICATION</scope>
</reference>
<sequence>MFIYSHYISSAVLRYDVLKLPKGNQMIDEYLIAVETKAGSLLSIFYINTATLKIVSGRKPIIYSPQRNILKSFMNSTSWRCKLVNPSQLQVQDEFILVPVIGWSFC</sequence>
<dbReference type="Proteomes" id="UP000887576">
    <property type="component" value="Unplaced"/>
</dbReference>
<dbReference type="WBParaSite" id="JU765_v2.g11598.t1">
    <property type="protein sequence ID" value="JU765_v2.g11598.t1"/>
    <property type="gene ID" value="JU765_v2.g11598"/>
</dbReference>
<evidence type="ECO:0000313" key="2">
    <source>
        <dbReference type="WBParaSite" id="JU765_v2.g11598.t1"/>
    </source>
</evidence>
<accession>A0AC34Q011</accession>
<proteinExistence type="predicted"/>
<evidence type="ECO:0000313" key="1">
    <source>
        <dbReference type="Proteomes" id="UP000887576"/>
    </source>
</evidence>
<organism evidence="1 2">
    <name type="scientific">Panagrolaimus sp. JU765</name>
    <dbReference type="NCBI Taxonomy" id="591449"/>
    <lineage>
        <taxon>Eukaryota</taxon>
        <taxon>Metazoa</taxon>
        <taxon>Ecdysozoa</taxon>
        <taxon>Nematoda</taxon>
        <taxon>Chromadorea</taxon>
        <taxon>Rhabditida</taxon>
        <taxon>Tylenchina</taxon>
        <taxon>Panagrolaimomorpha</taxon>
        <taxon>Panagrolaimoidea</taxon>
        <taxon>Panagrolaimidae</taxon>
        <taxon>Panagrolaimus</taxon>
    </lineage>
</organism>
<protein>
    <submittedName>
        <fullName evidence="2">Uncharacterized protein</fullName>
    </submittedName>
</protein>